<feature type="domain" description="Methyltransferase" evidence="5">
    <location>
        <begin position="81"/>
        <end position="172"/>
    </location>
</feature>
<reference evidence="6 7" key="1">
    <citation type="submission" date="2018-10" db="EMBL/GenBank/DDBJ databases">
        <title>Sequencing the genomes of 1000 actinobacteria strains.</title>
        <authorList>
            <person name="Klenk H.-P."/>
        </authorList>
    </citation>
    <scope>NUCLEOTIDE SEQUENCE [LARGE SCALE GENOMIC DNA]</scope>
    <source>
        <strain evidence="6 7">DSM 44343</strain>
    </source>
</reference>
<evidence type="ECO:0000256" key="3">
    <source>
        <dbReference type="ARBA" id="ARBA00022691"/>
    </source>
</evidence>
<dbReference type="InterPro" id="IPR029063">
    <property type="entry name" value="SAM-dependent_MTases_sf"/>
</dbReference>
<evidence type="ECO:0000256" key="2">
    <source>
        <dbReference type="ARBA" id="ARBA00022679"/>
    </source>
</evidence>
<evidence type="ECO:0000313" key="7">
    <source>
        <dbReference type="Proteomes" id="UP000274762"/>
    </source>
</evidence>
<dbReference type="CDD" id="cd02440">
    <property type="entry name" value="AdoMet_MTases"/>
    <property type="match status" value="1"/>
</dbReference>
<dbReference type="InterPro" id="IPR041698">
    <property type="entry name" value="Methyltransf_25"/>
</dbReference>
<dbReference type="PANTHER" id="PTHR43464">
    <property type="entry name" value="METHYLTRANSFERASE"/>
    <property type="match status" value="1"/>
</dbReference>
<dbReference type="EMBL" id="RBKV01000001">
    <property type="protein sequence ID" value="RKR96986.1"/>
    <property type="molecule type" value="Genomic_DNA"/>
</dbReference>
<proteinExistence type="predicted"/>
<feature type="region of interest" description="Disordered" evidence="4">
    <location>
        <begin position="185"/>
        <end position="209"/>
    </location>
</feature>
<comment type="caution">
    <text evidence="6">The sequence shown here is derived from an EMBL/GenBank/DDBJ whole genome shotgun (WGS) entry which is preliminary data.</text>
</comment>
<dbReference type="AlphaFoldDB" id="A0A495K6Q2"/>
<protein>
    <submittedName>
        <fullName evidence="6">Methyltransferase family protein</fullName>
    </submittedName>
</protein>
<dbReference type="SUPFAM" id="SSF53335">
    <property type="entry name" value="S-adenosyl-L-methionine-dependent methyltransferases"/>
    <property type="match status" value="1"/>
</dbReference>
<evidence type="ECO:0000259" key="5">
    <source>
        <dbReference type="Pfam" id="PF13649"/>
    </source>
</evidence>
<keyword evidence="3" id="KW-0949">S-adenosyl-L-methionine</keyword>
<feature type="compositionally biased region" description="Basic and acidic residues" evidence="4">
    <location>
        <begin position="192"/>
        <end position="201"/>
    </location>
</feature>
<dbReference type="PANTHER" id="PTHR43464:SF19">
    <property type="entry name" value="UBIQUINONE BIOSYNTHESIS O-METHYLTRANSFERASE, MITOCHONDRIAL"/>
    <property type="match status" value="1"/>
</dbReference>
<gene>
    <name evidence="6" type="ORF">DFJ75_3849</name>
</gene>
<feature type="region of interest" description="Disordered" evidence="4">
    <location>
        <begin position="18"/>
        <end position="39"/>
    </location>
</feature>
<sequence>MHFAIWQRTLRFQRLHRTIKQSGATEQPEPATREKSTMTHSFDKKYWDEIWHGDRATAMAAGAPNPHLTHEVAGLTPGTALDAGCGGGTEAVWLATRGWQVTGADIAAEALARAADRAAQAGVADQVRWVEADLSTWEPEARYDLVTTHYAHPAIPQLDFYRRIADWVAPGGMLFIVGHLHHDHHGGAASHDAGHGHHDTDGQPPESASVRAADITAQLDPTEWEISTARETHRSMTGPDGRDVQLHDVVVAAVRRR</sequence>
<dbReference type="Gene3D" id="3.40.50.150">
    <property type="entry name" value="Vaccinia Virus protein VP39"/>
    <property type="match status" value="1"/>
</dbReference>
<evidence type="ECO:0000313" key="6">
    <source>
        <dbReference type="EMBL" id="RKR96986.1"/>
    </source>
</evidence>
<evidence type="ECO:0000256" key="4">
    <source>
        <dbReference type="SAM" id="MobiDB-lite"/>
    </source>
</evidence>
<dbReference type="Proteomes" id="UP000274762">
    <property type="component" value="Unassembled WGS sequence"/>
</dbReference>
<keyword evidence="2 6" id="KW-0808">Transferase</keyword>
<dbReference type="Pfam" id="PF13649">
    <property type="entry name" value="Methyltransf_25"/>
    <property type="match status" value="1"/>
</dbReference>
<organism evidence="6 7">
    <name type="scientific">Williamsia marianensis</name>
    <dbReference type="NCBI Taxonomy" id="85044"/>
    <lineage>
        <taxon>Bacteria</taxon>
        <taxon>Bacillati</taxon>
        <taxon>Actinomycetota</taxon>
        <taxon>Actinomycetes</taxon>
        <taxon>Mycobacteriales</taxon>
        <taxon>Nocardiaceae</taxon>
        <taxon>Williamsia</taxon>
    </lineage>
</organism>
<keyword evidence="1 6" id="KW-0489">Methyltransferase</keyword>
<dbReference type="GO" id="GO:0008168">
    <property type="term" value="F:methyltransferase activity"/>
    <property type="evidence" value="ECO:0007669"/>
    <property type="project" value="UniProtKB-KW"/>
</dbReference>
<dbReference type="GO" id="GO:0032259">
    <property type="term" value="P:methylation"/>
    <property type="evidence" value="ECO:0007669"/>
    <property type="project" value="UniProtKB-KW"/>
</dbReference>
<name>A0A495K6Q2_WILMA</name>
<evidence type="ECO:0000256" key="1">
    <source>
        <dbReference type="ARBA" id="ARBA00022603"/>
    </source>
</evidence>
<accession>A0A495K6Q2</accession>